<name>A0A2P2QF99_RHIMU</name>
<evidence type="ECO:0000256" key="1">
    <source>
        <dbReference type="SAM" id="Phobius"/>
    </source>
</evidence>
<feature type="transmembrane region" description="Helical" evidence="1">
    <location>
        <begin position="7"/>
        <end position="25"/>
    </location>
</feature>
<sequence>MIISEHLFPAIFLLLGDIHGILFLISQAITIIAHISLHYSLDILLALRMSVGAFTH</sequence>
<evidence type="ECO:0000313" key="2">
    <source>
        <dbReference type="EMBL" id="MBX65669.1"/>
    </source>
</evidence>
<protein>
    <submittedName>
        <fullName evidence="2">Uncharacterized protein</fullName>
    </submittedName>
</protein>
<organism evidence="2">
    <name type="scientific">Rhizophora mucronata</name>
    <name type="common">Asiatic mangrove</name>
    <dbReference type="NCBI Taxonomy" id="61149"/>
    <lineage>
        <taxon>Eukaryota</taxon>
        <taxon>Viridiplantae</taxon>
        <taxon>Streptophyta</taxon>
        <taxon>Embryophyta</taxon>
        <taxon>Tracheophyta</taxon>
        <taxon>Spermatophyta</taxon>
        <taxon>Magnoliopsida</taxon>
        <taxon>eudicotyledons</taxon>
        <taxon>Gunneridae</taxon>
        <taxon>Pentapetalae</taxon>
        <taxon>rosids</taxon>
        <taxon>fabids</taxon>
        <taxon>Malpighiales</taxon>
        <taxon>Rhizophoraceae</taxon>
        <taxon>Rhizophora</taxon>
    </lineage>
</organism>
<dbReference type="EMBL" id="GGEC01085185">
    <property type="protein sequence ID" value="MBX65669.1"/>
    <property type="molecule type" value="Transcribed_RNA"/>
</dbReference>
<keyword evidence="1" id="KW-0472">Membrane</keyword>
<keyword evidence="1" id="KW-0812">Transmembrane</keyword>
<reference evidence="2" key="1">
    <citation type="submission" date="2018-02" db="EMBL/GenBank/DDBJ databases">
        <title>Rhizophora mucronata_Transcriptome.</title>
        <authorList>
            <person name="Meera S.P."/>
            <person name="Sreeshan A."/>
            <person name="Augustine A."/>
        </authorList>
    </citation>
    <scope>NUCLEOTIDE SEQUENCE</scope>
    <source>
        <tissue evidence="2">Leaf</tissue>
    </source>
</reference>
<keyword evidence="1" id="KW-1133">Transmembrane helix</keyword>
<proteinExistence type="predicted"/>
<accession>A0A2P2QF99</accession>
<dbReference type="AlphaFoldDB" id="A0A2P2QF99"/>